<evidence type="ECO:0000313" key="9">
    <source>
        <dbReference type="Proteomes" id="UP000559626"/>
    </source>
</evidence>
<dbReference type="AlphaFoldDB" id="A0A7Y0FMY0"/>
<dbReference type="Pfam" id="PF00717">
    <property type="entry name" value="Peptidase_S24"/>
    <property type="match status" value="1"/>
</dbReference>
<dbReference type="SUPFAM" id="SSF51306">
    <property type="entry name" value="LexA/Signal peptidase"/>
    <property type="match status" value="1"/>
</dbReference>
<feature type="region of interest" description="Disordered" evidence="6">
    <location>
        <begin position="1"/>
        <end position="21"/>
    </location>
</feature>
<evidence type="ECO:0000256" key="6">
    <source>
        <dbReference type="SAM" id="MobiDB-lite"/>
    </source>
</evidence>
<organism evidence="8 9">
    <name type="scientific">Hymenobacter polaris</name>
    <dbReference type="NCBI Taxonomy" id="2682546"/>
    <lineage>
        <taxon>Bacteria</taxon>
        <taxon>Pseudomonadati</taxon>
        <taxon>Bacteroidota</taxon>
        <taxon>Cytophagia</taxon>
        <taxon>Cytophagales</taxon>
        <taxon>Hymenobacteraceae</taxon>
        <taxon>Hymenobacter</taxon>
    </lineage>
</organism>
<keyword evidence="2" id="KW-0378">Hydrolase</keyword>
<keyword evidence="3" id="KW-0805">Transcription regulation</keyword>
<dbReference type="PANTHER" id="PTHR40661">
    <property type="match status" value="1"/>
</dbReference>
<proteinExistence type="predicted"/>
<gene>
    <name evidence="8" type="ORF">HHL22_11825</name>
</gene>
<dbReference type="PROSITE" id="PS00501">
    <property type="entry name" value="SPASE_I_1"/>
    <property type="match status" value="1"/>
</dbReference>
<dbReference type="InterPro" id="IPR015927">
    <property type="entry name" value="Peptidase_S24_S26A/B/C"/>
</dbReference>
<comment type="caution">
    <text evidence="8">The sequence shown here is derived from an EMBL/GenBank/DDBJ whole genome shotgun (WGS) entry which is preliminary data.</text>
</comment>
<evidence type="ECO:0000256" key="5">
    <source>
        <dbReference type="ARBA" id="ARBA00023163"/>
    </source>
</evidence>
<evidence type="ECO:0000256" key="3">
    <source>
        <dbReference type="ARBA" id="ARBA00023015"/>
    </source>
</evidence>
<dbReference type="CDD" id="cd06529">
    <property type="entry name" value="S24_LexA-like"/>
    <property type="match status" value="1"/>
</dbReference>
<sequence>MQATEQQSEKTVLPGSSRDTGGRIKQLLDHYTLSTYQANEKLGYGRSSKLYKLLNNEVRPGYDTLVEILAAFPEVSSTWLLTGAGPMLTAGTDEQAGQLKLVPFGREEARPVLLGRLGAGSQEQLLTVGLDGELNTMLVPVNAQAGYGLQHNEPVYAQQMRQYRLPGFERGTYRAFEVNGDSMEPTLHGRDIVVASLVSELRLLEPGEVYVVVTAENVLLKRINHRLRATDDEVTLYSDNPHRKPFGLETRDIIQLWQVQGFLSSRIPSAPDVTVERLWGVIEALGLDKSEIRRHLEGNAASDATP</sequence>
<dbReference type="GO" id="GO:0004252">
    <property type="term" value="F:serine-type endopeptidase activity"/>
    <property type="evidence" value="ECO:0007669"/>
    <property type="project" value="InterPro"/>
</dbReference>
<reference evidence="8 9" key="1">
    <citation type="submission" date="2020-04" db="EMBL/GenBank/DDBJ databases">
        <title>Hymenobacter polaris sp. nov., isolated from Arctic soil.</title>
        <authorList>
            <person name="Dahal R.H."/>
        </authorList>
    </citation>
    <scope>NUCLEOTIDE SEQUENCE [LARGE SCALE GENOMIC DNA]</scope>
    <source>
        <strain evidence="8 9">RP-2-7</strain>
    </source>
</reference>
<dbReference type="InterPro" id="IPR019756">
    <property type="entry name" value="Pept_S26A_signal_pept_1_Ser-AS"/>
</dbReference>
<keyword evidence="5" id="KW-0804">Transcription</keyword>
<dbReference type="GO" id="GO:0003677">
    <property type="term" value="F:DNA binding"/>
    <property type="evidence" value="ECO:0007669"/>
    <property type="project" value="UniProtKB-KW"/>
</dbReference>
<keyword evidence="1" id="KW-0645">Protease</keyword>
<name>A0A7Y0FMY0_9BACT</name>
<dbReference type="GO" id="GO:0006508">
    <property type="term" value="P:proteolysis"/>
    <property type="evidence" value="ECO:0007669"/>
    <property type="project" value="UniProtKB-KW"/>
</dbReference>
<keyword evidence="9" id="KW-1185">Reference proteome</keyword>
<evidence type="ECO:0000313" key="8">
    <source>
        <dbReference type="EMBL" id="NML65894.1"/>
    </source>
</evidence>
<dbReference type="RefSeq" id="WP_169531509.1">
    <property type="nucleotide sequence ID" value="NZ_JABBGH010000002.1"/>
</dbReference>
<protein>
    <recommendedName>
        <fullName evidence="7">Peptidase S24/S26A/S26B/S26C domain-containing protein</fullName>
    </recommendedName>
</protein>
<feature type="compositionally biased region" description="Polar residues" evidence="6">
    <location>
        <begin position="1"/>
        <end position="10"/>
    </location>
</feature>
<dbReference type="PANTHER" id="PTHR40661:SF3">
    <property type="entry name" value="FELS-1 PROPHAGE TRANSCRIPTIONAL REGULATOR"/>
    <property type="match status" value="1"/>
</dbReference>
<dbReference type="GO" id="GO:0016020">
    <property type="term" value="C:membrane"/>
    <property type="evidence" value="ECO:0007669"/>
    <property type="project" value="InterPro"/>
</dbReference>
<dbReference type="Proteomes" id="UP000559626">
    <property type="component" value="Unassembled WGS sequence"/>
</dbReference>
<keyword evidence="4" id="KW-0238">DNA-binding</keyword>
<evidence type="ECO:0000256" key="2">
    <source>
        <dbReference type="ARBA" id="ARBA00022801"/>
    </source>
</evidence>
<evidence type="ECO:0000256" key="4">
    <source>
        <dbReference type="ARBA" id="ARBA00023125"/>
    </source>
</evidence>
<dbReference type="InterPro" id="IPR036286">
    <property type="entry name" value="LexA/Signal_pep-like_sf"/>
</dbReference>
<dbReference type="EMBL" id="JABBGH010000002">
    <property type="protein sequence ID" value="NML65894.1"/>
    <property type="molecule type" value="Genomic_DNA"/>
</dbReference>
<evidence type="ECO:0000256" key="1">
    <source>
        <dbReference type="ARBA" id="ARBA00022670"/>
    </source>
</evidence>
<accession>A0A7Y0FMY0</accession>
<evidence type="ECO:0000259" key="7">
    <source>
        <dbReference type="Pfam" id="PF00717"/>
    </source>
</evidence>
<feature type="domain" description="Peptidase S24/S26A/S26B/S26C" evidence="7">
    <location>
        <begin position="144"/>
        <end position="250"/>
    </location>
</feature>
<dbReference type="Gene3D" id="2.10.109.10">
    <property type="entry name" value="Umud Fragment, subunit A"/>
    <property type="match status" value="1"/>
</dbReference>
<dbReference type="InterPro" id="IPR039418">
    <property type="entry name" value="LexA-like"/>
</dbReference>